<evidence type="ECO:0000313" key="4">
    <source>
        <dbReference type="Proteomes" id="UP000319769"/>
    </source>
</evidence>
<evidence type="ECO:0000256" key="2">
    <source>
        <dbReference type="ARBA" id="ARBA00022842"/>
    </source>
</evidence>
<keyword evidence="1 3" id="KW-0378">Hydrolase</keyword>
<evidence type="ECO:0000256" key="1">
    <source>
        <dbReference type="ARBA" id="ARBA00022801"/>
    </source>
</evidence>
<dbReference type="InterPro" id="IPR036412">
    <property type="entry name" value="HAD-like_sf"/>
</dbReference>
<dbReference type="GO" id="GO:0016787">
    <property type="term" value="F:hydrolase activity"/>
    <property type="evidence" value="ECO:0007669"/>
    <property type="project" value="UniProtKB-KW"/>
</dbReference>
<sequence>MIAFTVDVGGVLGDYTGPRVADVLTDLAQAPANAAEIDRELLSVVPTLSSVLKATVCERLVINPADWPKQWSGGFQAYPETAAALKALAELGPVGALPNLSTLGGEARMAEVREQCGDYLSGIFPSYRLRARKPQKRCWRRAAPLLGVRVGDLIHIGDRVPEDIVGALNAGCRLAVLTNTRGVVVPDRYREDPRVRVVDDLPAAVELLTELSVTGLLGRSRRSHVAAARGGPPGR</sequence>
<dbReference type="OrthoDB" id="9810501at2"/>
<dbReference type="Pfam" id="PF13242">
    <property type="entry name" value="Hydrolase_like"/>
    <property type="match status" value="1"/>
</dbReference>
<dbReference type="InterPro" id="IPR023214">
    <property type="entry name" value="HAD_sf"/>
</dbReference>
<dbReference type="InterPro" id="IPR051400">
    <property type="entry name" value="HAD-like_hydrolase"/>
</dbReference>
<dbReference type="Proteomes" id="UP000319769">
    <property type="component" value="Unassembled WGS sequence"/>
</dbReference>
<dbReference type="RefSeq" id="WP_144757653.1">
    <property type="nucleotide sequence ID" value="NZ_VMNW02000038.1"/>
</dbReference>
<protein>
    <submittedName>
        <fullName evidence="3">HAD family hydrolase</fullName>
    </submittedName>
</protein>
<dbReference type="PANTHER" id="PTHR46470">
    <property type="entry name" value="N-ACYLNEURAMINATE-9-PHOSPHATASE"/>
    <property type="match status" value="1"/>
</dbReference>
<dbReference type="SUPFAM" id="SSF56784">
    <property type="entry name" value="HAD-like"/>
    <property type="match status" value="1"/>
</dbReference>
<keyword evidence="2" id="KW-0460">Magnesium</keyword>
<keyword evidence="4" id="KW-1185">Reference proteome</keyword>
<accession>A0A5N0UZ35</accession>
<dbReference type="AlphaFoldDB" id="A0A5N0UZ35"/>
<comment type="caution">
    <text evidence="3">The sequence shown here is derived from an EMBL/GenBank/DDBJ whole genome shotgun (WGS) entry which is preliminary data.</text>
</comment>
<organism evidence="3 4">
    <name type="scientific">Amycolatopsis acidicola</name>
    <dbReference type="NCBI Taxonomy" id="2596893"/>
    <lineage>
        <taxon>Bacteria</taxon>
        <taxon>Bacillati</taxon>
        <taxon>Actinomycetota</taxon>
        <taxon>Actinomycetes</taxon>
        <taxon>Pseudonocardiales</taxon>
        <taxon>Pseudonocardiaceae</taxon>
        <taxon>Amycolatopsis</taxon>
    </lineage>
</organism>
<dbReference type="Gene3D" id="3.40.50.1000">
    <property type="entry name" value="HAD superfamily/HAD-like"/>
    <property type="match status" value="1"/>
</dbReference>
<name>A0A5N0UZ35_9PSEU</name>
<dbReference type="EMBL" id="VMNW02000038">
    <property type="protein sequence ID" value="KAA9157953.1"/>
    <property type="molecule type" value="Genomic_DNA"/>
</dbReference>
<evidence type="ECO:0000313" key="3">
    <source>
        <dbReference type="EMBL" id="KAA9157953.1"/>
    </source>
</evidence>
<gene>
    <name evidence="3" type="ORF">FPZ12_024020</name>
</gene>
<proteinExistence type="predicted"/>
<reference evidence="3" key="1">
    <citation type="submission" date="2019-09" db="EMBL/GenBank/DDBJ databases">
        <authorList>
            <person name="Teo W.F.A."/>
            <person name="Duangmal K."/>
        </authorList>
    </citation>
    <scope>NUCLEOTIDE SEQUENCE [LARGE SCALE GENOMIC DNA]</scope>
    <source>
        <strain evidence="3">K81G1</strain>
    </source>
</reference>